<protein>
    <submittedName>
        <fullName evidence="1">Uncharacterized protein</fullName>
    </submittedName>
</protein>
<sequence>MHETATDRTIEATFSDDVAKDLAGTLRDAAAAGRMRAIASSFPPLNDFNGAHKETADFAEAEAVNNGNTLPKTEAIHKPVQTDTAKQEEYPTLKAVAMKNLPGTETEWIVVYAFYASNYGKDTFTRQNLIEKYEESNRLDNNKKSALSIYIKRAVQGNFINPLADDYSILDNGIEKAKEIISRTSSSSVKLNKQKSKKVESEQVSESKGSSTVKKKTSVAAFSPKRLTEIDFYPSGKKSLVDFIKDFKIKNDNERNLLFTHYLSEVLKITSVTLDHLYTCYDEVNHKIPENMAKSLGNTKTRTGWLKTINSNIEITTKGINKIKFWNKKD</sequence>
<evidence type="ECO:0000313" key="1">
    <source>
        <dbReference type="EMBL" id="RFM27773.1"/>
    </source>
</evidence>
<organism evidence="1 2">
    <name type="scientific">Deminuibacter soli</name>
    <dbReference type="NCBI Taxonomy" id="2291815"/>
    <lineage>
        <taxon>Bacteria</taxon>
        <taxon>Pseudomonadati</taxon>
        <taxon>Bacteroidota</taxon>
        <taxon>Chitinophagia</taxon>
        <taxon>Chitinophagales</taxon>
        <taxon>Chitinophagaceae</taxon>
        <taxon>Deminuibacter</taxon>
    </lineage>
</organism>
<reference evidence="1 2" key="1">
    <citation type="submission" date="2018-08" db="EMBL/GenBank/DDBJ databases">
        <title>Chitinophagaceae sp. K23C18032701, a novel bacterium isolated from forest soil.</title>
        <authorList>
            <person name="Wang C."/>
        </authorList>
    </citation>
    <scope>NUCLEOTIDE SEQUENCE [LARGE SCALE GENOMIC DNA]</scope>
    <source>
        <strain evidence="1 2">K23C18032701</strain>
    </source>
</reference>
<comment type="caution">
    <text evidence="1">The sequence shown here is derived from an EMBL/GenBank/DDBJ whole genome shotgun (WGS) entry which is preliminary data.</text>
</comment>
<accession>A0A3E1NIK8</accession>
<proteinExistence type="predicted"/>
<dbReference type="Proteomes" id="UP000261284">
    <property type="component" value="Unassembled WGS sequence"/>
</dbReference>
<dbReference type="AlphaFoldDB" id="A0A3E1NIK8"/>
<keyword evidence="2" id="KW-1185">Reference proteome</keyword>
<gene>
    <name evidence="1" type="ORF">DXN05_13820</name>
</gene>
<evidence type="ECO:0000313" key="2">
    <source>
        <dbReference type="Proteomes" id="UP000261284"/>
    </source>
</evidence>
<dbReference type="EMBL" id="QTJU01000004">
    <property type="protein sequence ID" value="RFM27773.1"/>
    <property type="molecule type" value="Genomic_DNA"/>
</dbReference>
<name>A0A3E1NIK8_9BACT</name>